<keyword evidence="2" id="KW-1185">Reference proteome</keyword>
<organism evidence="1 2">
    <name type="scientific">Tolypothrix tenuis PCC 7101</name>
    <dbReference type="NCBI Taxonomy" id="231146"/>
    <lineage>
        <taxon>Bacteria</taxon>
        <taxon>Bacillati</taxon>
        <taxon>Cyanobacteriota</taxon>
        <taxon>Cyanophyceae</taxon>
        <taxon>Nostocales</taxon>
        <taxon>Tolypothrichaceae</taxon>
        <taxon>Tolypothrix</taxon>
    </lineage>
</organism>
<protein>
    <submittedName>
        <fullName evidence="1">Uncharacterized protein</fullName>
    </submittedName>
</protein>
<name>A0A1Z4MWH9_9CYAN</name>
<proteinExistence type="predicted"/>
<evidence type="ECO:0000313" key="2">
    <source>
        <dbReference type="Proteomes" id="UP000218785"/>
    </source>
</evidence>
<gene>
    <name evidence="1" type="ORF">NIES37_17250</name>
</gene>
<reference evidence="1 2" key="1">
    <citation type="submission" date="2017-06" db="EMBL/GenBank/DDBJ databases">
        <title>Genome sequencing of cyanobaciteial culture collection at National Institute for Environmental Studies (NIES).</title>
        <authorList>
            <person name="Hirose Y."/>
            <person name="Shimura Y."/>
            <person name="Fujisawa T."/>
            <person name="Nakamura Y."/>
            <person name="Kawachi M."/>
        </authorList>
    </citation>
    <scope>NUCLEOTIDE SEQUENCE [LARGE SCALE GENOMIC DNA]</scope>
    <source>
        <strain evidence="1 2">NIES-37</strain>
    </source>
</reference>
<accession>A0A1Z4MWH9</accession>
<dbReference type="KEGG" id="ttq:NIES37_17250"/>
<dbReference type="RefSeq" id="WP_321206797.1">
    <property type="nucleotide sequence ID" value="NZ_CAWNJS010000001.1"/>
</dbReference>
<dbReference type="EMBL" id="AP018248">
    <property type="protein sequence ID" value="BAY97780.1"/>
    <property type="molecule type" value="Genomic_DNA"/>
</dbReference>
<dbReference type="Proteomes" id="UP000218785">
    <property type="component" value="Chromosome"/>
</dbReference>
<dbReference type="AlphaFoldDB" id="A0A1Z4MWH9"/>
<sequence>MEVVGCVNNASYTYYRKLKVKMRTSDSYQEYLIESLQEPEEAAAYIEAILEAENPEKELLSSALKDIIDARLRMNNLSEQAQITWEQLNKMLLESGGAEIYNLLALLDILGLRISVNIK</sequence>
<evidence type="ECO:0000313" key="1">
    <source>
        <dbReference type="EMBL" id="BAY97780.1"/>
    </source>
</evidence>